<protein>
    <recommendedName>
        <fullName evidence="3">tRNA (adenine(58)-N(1))-methyltransferase catalytic subunit TRM61</fullName>
        <ecNumber evidence="2">2.1.1.220</ecNumber>
    </recommendedName>
    <alternativeName>
        <fullName evidence="9">tRNA(m1A58)-methyltransferase subunit TRM61</fullName>
    </alternativeName>
</protein>
<evidence type="ECO:0000313" key="12">
    <source>
        <dbReference type="EMBL" id="KIW07279.1"/>
    </source>
</evidence>
<dbReference type="HOGENOM" id="CLU_025402_2_0_1"/>
<organism evidence="12 13">
    <name type="scientific">Verruconis gallopava</name>
    <dbReference type="NCBI Taxonomy" id="253628"/>
    <lineage>
        <taxon>Eukaryota</taxon>
        <taxon>Fungi</taxon>
        <taxon>Dikarya</taxon>
        <taxon>Ascomycota</taxon>
        <taxon>Pezizomycotina</taxon>
        <taxon>Dothideomycetes</taxon>
        <taxon>Pleosporomycetidae</taxon>
        <taxon>Venturiales</taxon>
        <taxon>Sympoventuriaceae</taxon>
        <taxon>Verruconis</taxon>
    </lineage>
</organism>
<dbReference type="Pfam" id="PF08704">
    <property type="entry name" value="GCD14"/>
    <property type="match status" value="2"/>
</dbReference>
<evidence type="ECO:0000256" key="10">
    <source>
        <dbReference type="SAM" id="MobiDB-lite"/>
    </source>
</evidence>
<sequence>MVPGKLSPFLERADKTQAESLAIVSLKRDQQVPVILRDLAHGSKDTITNTRFGSFPHSTLLGKPWGSQIMATNVNAKETRKGKKRKREDDSEEAQGDADDDGGALPPAYEAASRGFAHILPPTPELWTVSLPHRTQVVYTPDYSFVLQKLKAGPGDSLVEAGAGSGSFTHASARAVFNGPSPGGDRNVTNGHAAKKRQRHGKVYSFEYHEPRARQLQREVIEHGLDAVVTVTHRDVYERGFLLEDGTSPEADVVFLDLPEPHKALERLVRSPPDGSASPLNPHGPVRLCAFSPCIEQVQQTVEAMRRLGWVEISTFELQHRRLDVRRDLVSLKYEGLRGVNATAANVEEAMTKLKELEAKIAQFHETSKQEQTDGEKAGKPARKQDGSAVETKQERLNRIKEEDKTRKVWREGRLVHRTEPDLKTHTSYLTFAILPQAWNEGDERGILHQ</sequence>
<dbReference type="EMBL" id="KN847533">
    <property type="protein sequence ID" value="KIW07279.1"/>
    <property type="molecule type" value="Genomic_DNA"/>
</dbReference>
<dbReference type="GO" id="GO:0031515">
    <property type="term" value="C:tRNA (m1A) methyltransferase complex"/>
    <property type="evidence" value="ECO:0007669"/>
    <property type="project" value="InterPro"/>
</dbReference>
<feature type="region of interest" description="Disordered" evidence="10">
    <location>
        <begin position="366"/>
        <end position="398"/>
    </location>
</feature>
<keyword evidence="7" id="KW-0819">tRNA processing</keyword>
<keyword evidence="4" id="KW-0489">Methyltransferase</keyword>
<evidence type="ECO:0000256" key="9">
    <source>
        <dbReference type="ARBA" id="ARBA00033309"/>
    </source>
</evidence>
<dbReference type="GO" id="GO:0030488">
    <property type="term" value="P:tRNA methylation"/>
    <property type="evidence" value="ECO:0007669"/>
    <property type="project" value="InterPro"/>
</dbReference>
<dbReference type="RefSeq" id="XP_016217148.1">
    <property type="nucleotide sequence ID" value="XM_016355132.1"/>
</dbReference>
<feature type="domain" description="tRNA (adenine(58)-N(1))-methyltransferase catalytic subunit TRM61 C-terminal" evidence="11">
    <location>
        <begin position="115"/>
        <end position="176"/>
    </location>
</feature>
<dbReference type="InterPro" id="IPR014816">
    <property type="entry name" value="tRNA_MeTrfase_Gcd14"/>
</dbReference>
<dbReference type="Proteomes" id="UP000053259">
    <property type="component" value="Unassembled WGS sequence"/>
</dbReference>
<feature type="domain" description="tRNA (adenine(58)-N(1))-methyltransferase catalytic subunit TRM61 C-terminal" evidence="11">
    <location>
        <begin position="200"/>
        <end position="434"/>
    </location>
</feature>
<dbReference type="EC" id="2.1.1.220" evidence="2"/>
<evidence type="ECO:0000256" key="8">
    <source>
        <dbReference type="ARBA" id="ARBA00023242"/>
    </source>
</evidence>
<name>A0A0D2B7Q8_9PEZI</name>
<evidence type="ECO:0000256" key="3">
    <source>
        <dbReference type="ARBA" id="ARBA00015963"/>
    </source>
</evidence>
<feature type="compositionally biased region" description="Acidic residues" evidence="10">
    <location>
        <begin position="90"/>
        <end position="102"/>
    </location>
</feature>
<dbReference type="STRING" id="253628.A0A0D2B7Q8"/>
<keyword evidence="5" id="KW-0808">Transferase</keyword>
<dbReference type="Gene3D" id="3.40.50.150">
    <property type="entry name" value="Vaccinia Virus protein VP39"/>
    <property type="match status" value="1"/>
</dbReference>
<accession>A0A0D2B7Q8</accession>
<dbReference type="GO" id="GO:0005634">
    <property type="term" value="C:nucleus"/>
    <property type="evidence" value="ECO:0007669"/>
    <property type="project" value="UniProtKB-SubCell"/>
</dbReference>
<comment type="subcellular location">
    <subcellularLocation>
        <location evidence="1">Nucleus</location>
    </subcellularLocation>
</comment>
<dbReference type="InterPro" id="IPR029063">
    <property type="entry name" value="SAM-dependent_MTases_sf"/>
</dbReference>
<dbReference type="PANTHER" id="PTHR12133">
    <property type="entry name" value="TRNA (ADENINE(58)-N(1))-METHYLTRANSFERASE"/>
    <property type="match status" value="1"/>
</dbReference>
<evidence type="ECO:0000256" key="5">
    <source>
        <dbReference type="ARBA" id="ARBA00022679"/>
    </source>
</evidence>
<dbReference type="OrthoDB" id="1925287at2759"/>
<feature type="region of interest" description="Disordered" evidence="10">
    <location>
        <begin position="71"/>
        <end position="108"/>
    </location>
</feature>
<dbReference type="GeneID" id="27310106"/>
<dbReference type="GO" id="GO:0160107">
    <property type="term" value="F:tRNA (adenine(58)-N1)-methyltransferase activity"/>
    <property type="evidence" value="ECO:0007669"/>
    <property type="project" value="UniProtKB-EC"/>
</dbReference>
<keyword evidence="6" id="KW-0949">S-adenosyl-L-methionine</keyword>
<keyword evidence="13" id="KW-1185">Reference proteome</keyword>
<proteinExistence type="predicted"/>
<evidence type="ECO:0000256" key="1">
    <source>
        <dbReference type="ARBA" id="ARBA00004123"/>
    </source>
</evidence>
<dbReference type="InParanoid" id="A0A0D2B7Q8"/>
<evidence type="ECO:0000256" key="6">
    <source>
        <dbReference type="ARBA" id="ARBA00022691"/>
    </source>
</evidence>
<dbReference type="FunCoup" id="A0A0D2B7Q8">
    <property type="interactions" value="616"/>
</dbReference>
<dbReference type="AlphaFoldDB" id="A0A0D2B7Q8"/>
<keyword evidence="8" id="KW-0539">Nucleus</keyword>
<evidence type="ECO:0000256" key="2">
    <source>
        <dbReference type="ARBA" id="ARBA00012796"/>
    </source>
</evidence>
<evidence type="ECO:0000259" key="11">
    <source>
        <dbReference type="Pfam" id="PF08704"/>
    </source>
</evidence>
<evidence type="ECO:0000256" key="7">
    <source>
        <dbReference type="ARBA" id="ARBA00022694"/>
    </source>
</evidence>
<dbReference type="InterPro" id="IPR049470">
    <property type="entry name" value="TRM61_C"/>
</dbReference>
<evidence type="ECO:0000256" key="4">
    <source>
        <dbReference type="ARBA" id="ARBA00022603"/>
    </source>
</evidence>
<dbReference type="PANTHER" id="PTHR12133:SF2">
    <property type="entry name" value="TRNA (ADENINE(58)-N(1))-METHYLTRANSFERASE CATALYTIC SUBUNIT TRMT61A"/>
    <property type="match status" value="1"/>
</dbReference>
<dbReference type="Gene3D" id="3.10.330.20">
    <property type="match status" value="1"/>
</dbReference>
<dbReference type="SUPFAM" id="SSF53335">
    <property type="entry name" value="S-adenosyl-L-methionine-dependent methyltransferases"/>
    <property type="match status" value="1"/>
</dbReference>
<gene>
    <name evidence="12" type="ORF">PV09_02133</name>
</gene>
<dbReference type="PROSITE" id="PS51620">
    <property type="entry name" value="SAM_TRM61"/>
    <property type="match status" value="1"/>
</dbReference>
<reference evidence="12 13" key="1">
    <citation type="submission" date="2015-01" db="EMBL/GenBank/DDBJ databases">
        <title>The Genome Sequence of Ochroconis gallopava CBS43764.</title>
        <authorList>
            <consortium name="The Broad Institute Genomics Platform"/>
            <person name="Cuomo C."/>
            <person name="de Hoog S."/>
            <person name="Gorbushina A."/>
            <person name="Stielow B."/>
            <person name="Teixiera M."/>
            <person name="Abouelleil A."/>
            <person name="Chapman S.B."/>
            <person name="Priest M."/>
            <person name="Young S.K."/>
            <person name="Wortman J."/>
            <person name="Nusbaum C."/>
            <person name="Birren B."/>
        </authorList>
    </citation>
    <scope>NUCLEOTIDE SEQUENCE [LARGE SCALE GENOMIC DNA]</scope>
    <source>
        <strain evidence="12 13">CBS 43764</strain>
    </source>
</reference>
<evidence type="ECO:0000313" key="13">
    <source>
        <dbReference type="Proteomes" id="UP000053259"/>
    </source>
</evidence>
<dbReference type="VEuPathDB" id="FungiDB:PV09_02133"/>